<dbReference type="RefSeq" id="WP_260902141.1">
    <property type="nucleotide sequence ID" value="NZ_JAOCZP010000002.1"/>
</dbReference>
<proteinExistence type="predicted"/>
<keyword evidence="3" id="KW-1185">Reference proteome</keyword>
<gene>
    <name evidence="2" type="ORF">N5A92_09625</name>
</gene>
<evidence type="ECO:0008006" key="4">
    <source>
        <dbReference type="Google" id="ProtNLM"/>
    </source>
</evidence>
<keyword evidence="1" id="KW-0732">Signal</keyword>
<feature type="chain" id="PRO_5047451004" description="Tat pathway signal protein" evidence="1">
    <location>
        <begin position="27"/>
        <end position="145"/>
    </location>
</feature>
<evidence type="ECO:0000313" key="3">
    <source>
        <dbReference type="Proteomes" id="UP001320831"/>
    </source>
</evidence>
<accession>A0ABT2LL25</accession>
<comment type="caution">
    <text evidence="2">The sequence shown here is derived from an EMBL/GenBank/DDBJ whole genome shotgun (WGS) entry which is preliminary data.</text>
</comment>
<evidence type="ECO:0000313" key="2">
    <source>
        <dbReference type="EMBL" id="MCT7375292.1"/>
    </source>
</evidence>
<evidence type="ECO:0000256" key="1">
    <source>
        <dbReference type="SAM" id="SignalP"/>
    </source>
</evidence>
<name>A0ABT2LL25_9HYPH</name>
<reference evidence="2 3" key="1">
    <citation type="submission" date="2022-09" db="EMBL/GenBank/DDBJ databases">
        <title>Chelativorans salina sp. nov., a novel slightly halophilic bacterium isolated from a saline lake sediment enrichment.</title>
        <authorList>
            <person name="Gao L."/>
            <person name="Fang B.-Z."/>
            <person name="Li W.-J."/>
        </authorList>
    </citation>
    <scope>NUCLEOTIDE SEQUENCE [LARGE SCALE GENOMIC DNA]</scope>
    <source>
        <strain evidence="2 3">EGI FJ00035</strain>
    </source>
</reference>
<organism evidence="2 3">
    <name type="scientific">Chelativorans salis</name>
    <dbReference type="NCBI Taxonomy" id="2978478"/>
    <lineage>
        <taxon>Bacteria</taxon>
        <taxon>Pseudomonadati</taxon>
        <taxon>Pseudomonadota</taxon>
        <taxon>Alphaproteobacteria</taxon>
        <taxon>Hyphomicrobiales</taxon>
        <taxon>Phyllobacteriaceae</taxon>
        <taxon>Chelativorans</taxon>
    </lineage>
</organism>
<dbReference type="EMBL" id="JAOCZP010000002">
    <property type="protein sequence ID" value="MCT7375292.1"/>
    <property type="molecule type" value="Genomic_DNA"/>
</dbReference>
<sequence>MGHAARTFSPLAVALLFTAGALPAKAQEGGAPPSLSLELNGTEATERGCRLTFVAANRLGEDIERAAYEVALFGTDGLVKRLTVLDFKALPDGQTKVRQFDLPDIDCEGLGRVLVNGATVCEGGEKNACMERLKTATRGSVAFGT</sequence>
<protein>
    <recommendedName>
        <fullName evidence="4">Tat pathway signal protein</fullName>
    </recommendedName>
</protein>
<feature type="signal peptide" evidence="1">
    <location>
        <begin position="1"/>
        <end position="26"/>
    </location>
</feature>
<dbReference type="Proteomes" id="UP001320831">
    <property type="component" value="Unassembled WGS sequence"/>
</dbReference>